<dbReference type="EMBL" id="JASCZI010061212">
    <property type="protein sequence ID" value="MED6138033.1"/>
    <property type="molecule type" value="Genomic_DNA"/>
</dbReference>
<evidence type="ECO:0000313" key="1">
    <source>
        <dbReference type="EMBL" id="MED6138033.1"/>
    </source>
</evidence>
<reference evidence="1 2" key="1">
    <citation type="journal article" date="2023" name="Plants (Basel)">
        <title>Bridging the Gap: Combining Genomics and Transcriptomics Approaches to Understand Stylosanthes scabra, an Orphan Legume from the Brazilian Caatinga.</title>
        <authorList>
            <person name="Ferreira-Neto J.R.C."/>
            <person name="da Silva M.D."/>
            <person name="Binneck E."/>
            <person name="de Melo N.F."/>
            <person name="da Silva R.H."/>
            <person name="de Melo A.L.T.M."/>
            <person name="Pandolfi V."/>
            <person name="Bustamante F.O."/>
            <person name="Brasileiro-Vidal A.C."/>
            <person name="Benko-Iseppon A.M."/>
        </authorList>
    </citation>
    <scope>NUCLEOTIDE SEQUENCE [LARGE SCALE GENOMIC DNA]</scope>
    <source>
        <tissue evidence="1">Leaves</tissue>
    </source>
</reference>
<proteinExistence type="predicted"/>
<gene>
    <name evidence="1" type="ORF">PIB30_070565</name>
</gene>
<organism evidence="1 2">
    <name type="scientific">Stylosanthes scabra</name>
    <dbReference type="NCBI Taxonomy" id="79078"/>
    <lineage>
        <taxon>Eukaryota</taxon>
        <taxon>Viridiplantae</taxon>
        <taxon>Streptophyta</taxon>
        <taxon>Embryophyta</taxon>
        <taxon>Tracheophyta</taxon>
        <taxon>Spermatophyta</taxon>
        <taxon>Magnoliopsida</taxon>
        <taxon>eudicotyledons</taxon>
        <taxon>Gunneridae</taxon>
        <taxon>Pentapetalae</taxon>
        <taxon>rosids</taxon>
        <taxon>fabids</taxon>
        <taxon>Fabales</taxon>
        <taxon>Fabaceae</taxon>
        <taxon>Papilionoideae</taxon>
        <taxon>50 kb inversion clade</taxon>
        <taxon>dalbergioids sensu lato</taxon>
        <taxon>Dalbergieae</taxon>
        <taxon>Pterocarpus clade</taxon>
        <taxon>Stylosanthes</taxon>
    </lineage>
</organism>
<protein>
    <submittedName>
        <fullName evidence="1">Uncharacterized protein</fullName>
    </submittedName>
</protein>
<accession>A0ABU6SQ68</accession>
<keyword evidence="2" id="KW-1185">Reference proteome</keyword>
<sequence>MELDEALGGNGYEECVLGCSMEQWDSEVKKGIFGITFPASANSRLSDVKGTEGTPMP</sequence>
<name>A0ABU6SQ68_9FABA</name>
<evidence type="ECO:0000313" key="2">
    <source>
        <dbReference type="Proteomes" id="UP001341840"/>
    </source>
</evidence>
<dbReference type="Proteomes" id="UP001341840">
    <property type="component" value="Unassembled WGS sequence"/>
</dbReference>
<comment type="caution">
    <text evidence="1">The sequence shown here is derived from an EMBL/GenBank/DDBJ whole genome shotgun (WGS) entry which is preliminary data.</text>
</comment>